<keyword evidence="1" id="KW-1133">Transmembrane helix</keyword>
<dbReference type="EMBL" id="JBBPBN010000011">
    <property type="protein sequence ID" value="KAK9028706.1"/>
    <property type="molecule type" value="Genomic_DNA"/>
</dbReference>
<comment type="caution">
    <text evidence="2">The sequence shown here is derived from an EMBL/GenBank/DDBJ whole genome shotgun (WGS) entry which is preliminary data.</text>
</comment>
<evidence type="ECO:0000256" key="1">
    <source>
        <dbReference type="SAM" id="Phobius"/>
    </source>
</evidence>
<reference evidence="2 3" key="1">
    <citation type="journal article" date="2024" name="G3 (Bethesda)">
        <title>Genome assembly of Hibiscus sabdariffa L. provides insights into metabolisms of medicinal natural products.</title>
        <authorList>
            <person name="Kim T."/>
        </authorList>
    </citation>
    <scope>NUCLEOTIDE SEQUENCE [LARGE SCALE GENOMIC DNA]</scope>
    <source>
        <strain evidence="2">TK-2024</strain>
        <tissue evidence="2">Old leaves</tissue>
    </source>
</reference>
<evidence type="ECO:0000313" key="2">
    <source>
        <dbReference type="EMBL" id="KAK9028706.1"/>
    </source>
</evidence>
<accession>A0ABR2STW6</accession>
<feature type="transmembrane region" description="Helical" evidence="1">
    <location>
        <begin position="18"/>
        <end position="39"/>
    </location>
</feature>
<evidence type="ECO:0000313" key="3">
    <source>
        <dbReference type="Proteomes" id="UP001396334"/>
    </source>
</evidence>
<keyword evidence="3" id="KW-1185">Reference proteome</keyword>
<dbReference type="Proteomes" id="UP001396334">
    <property type="component" value="Unassembled WGS sequence"/>
</dbReference>
<proteinExistence type="predicted"/>
<keyword evidence="1" id="KW-0472">Membrane</keyword>
<keyword evidence="1" id="KW-0812">Transmembrane</keyword>
<protein>
    <submittedName>
        <fullName evidence="2">Uncharacterized protein</fullName>
    </submittedName>
</protein>
<gene>
    <name evidence="2" type="ORF">V6N11_025855</name>
</gene>
<sequence length="82" mass="8919">MVTLAGIAEEMVKNVERIISYALYLISMVTIIVLLLSGVPEAEVGASRLHKHPFTPTTMKTLKVAQAYSGPSRRGAGHNIIR</sequence>
<organism evidence="2 3">
    <name type="scientific">Hibiscus sabdariffa</name>
    <name type="common">roselle</name>
    <dbReference type="NCBI Taxonomy" id="183260"/>
    <lineage>
        <taxon>Eukaryota</taxon>
        <taxon>Viridiplantae</taxon>
        <taxon>Streptophyta</taxon>
        <taxon>Embryophyta</taxon>
        <taxon>Tracheophyta</taxon>
        <taxon>Spermatophyta</taxon>
        <taxon>Magnoliopsida</taxon>
        <taxon>eudicotyledons</taxon>
        <taxon>Gunneridae</taxon>
        <taxon>Pentapetalae</taxon>
        <taxon>rosids</taxon>
        <taxon>malvids</taxon>
        <taxon>Malvales</taxon>
        <taxon>Malvaceae</taxon>
        <taxon>Malvoideae</taxon>
        <taxon>Hibiscus</taxon>
    </lineage>
</organism>
<name>A0ABR2STW6_9ROSI</name>